<dbReference type="Gene3D" id="1.25.40.10">
    <property type="entry name" value="Tetratricopeptide repeat domain"/>
    <property type="match status" value="1"/>
</dbReference>
<keyword evidence="3" id="KW-0808">Transferase</keyword>
<evidence type="ECO:0000259" key="2">
    <source>
        <dbReference type="PROSITE" id="PS51664"/>
    </source>
</evidence>
<dbReference type="PANTHER" id="PTHR37809">
    <property type="entry name" value="RIBOSOMAL PROTEIN S12 METHYLTHIOTRANSFERASE ACCESSORY FACTOR YCAO"/>
    <property type="match status" value="1"/>
</dbReference>
<dbReference type="PROSITE" id="PS50005">
    <property type="entry name" value="TPR"/>
    <property type="match status" value="1"/>
</dbReference>
<feature type="repeat" description="TPR" evidence="1">
    <location>
        <begin position="529"/>
        <end position="562"/>
    </location>
</feature>
<dbReference type="SUPFAM" id="SSF48452">
    <property type="entry name" value="TPR-like"/>
    <property type="match status" value="1"/>
</dbReference>
<dbReference type="InterPro" id="IPR011990">
    <property type="entry name" value="TPR-like_helical_dom_sf"/>
</dbReference>
<dbReference type="PROSITE" id="PS51664">
    <property type="entry name" value="YCAO"/>
    <property type="match status" value="1"/>
</dbReference>
<keyword evidence="3" id="KW-0687">Ribonucleoprotein</keyword>
<evidence type="ECO:0000256" key="1">
    <source>
        <dbReference type="PROSITE-ProRule" id="PRU00339"/>
    </source>
</evidence>
<evidence type="ECO:0000313" key="4">
    <source>
        <dbReference type="Proteomes" id="UP000198324"/>
    </source>
</evidence>
<name>A0A238XSH9_9BACT</name>
<dbReference type="RefSeq" id="WP_089271177.1">
    <property type="nucleotide sequence ID" value="NZ_FZOC01000001.1"/>
</dbReference>
<organism evidence="3 4">
    <name type="scientific">Humidesulfovibrio mexicanus</name>
    <dbReference type="NCBI Taxonomy" id="147047"/>
    <lineage>
        <taxon>Bacteria</taxon>
        <taxon>Pseudomonadati</taxon>
        <taxon>Thermodesulfobacteriota</taxon>
        <taxon>Desulfovibrionia</taxon>
        <taxon>Desulfovibrionales</taxon>
        <taxon>Desulfovibrionaceae</taxon>
        <taxon>Humidesulfovibrio</taxon>
    </lineage>
</organism>
<dbReference type="EMBL" id="FZOC01000001">
    <property type="protein sequence ID" value="SNR61887.1"/>
    <property type="molecule type" value="Genomic_DNA"/>
</dbReference>
<gene>
    <name evidence="3" type="ORF">SAMN04488503_0400</name>
</gene>
<accession>A0A238XSH9</accession>
<protein>
    <submittedName>
        <fullName evidence="3">Ribosomal protein S12 methylthiotransferase accessory factor</fullName>
    </submittedName>
</protein>
<keyword evidence="4" id="KW-1185">Reference proteome</keyword>
<dbReference type="Proteomes" id="UP000198324">
    <property type="component" value="Unassembled WGS sequence"/>
</dbReference>
<dbReference type="Gene3D" id="3.30.1330.230">
    <property type="match status" value="1"/>
</dbReference>
<reference evidence="3 4" key="1">
    <citation type="submission" date="2017-06" db="EMBL/GenBank/DDBJ databases">
        <authorList>
            <person name="Kim H.J."/>
            <person name="Triplett B.A."/>
        </authorList>
    </citation>
    <scope>NUCLEOTIDE SEQUENCE [LARGE SCALE GENOMIC DNA]</scope>
    <source>
        <strain evidence="3 4">DSM 13116</strain>
    </source>
</reference>
<dbReference type="NCBIfam" id="TIGR00702">
    <property type="entry name" value="YcaO-type kinase domain"/>
    <property type="match status" value="1"/>
</dbReference>
<sequence length="578" mass="63414">MFQLQDCFKAYTADQDKAVAPAQTVARVKARLEEKCPGVLEETRRVDTGRLGIPVFLSVCGPAARAVMPTRKQMGKGASPDQAEASALMELVERFSYFSFWEDADNFFLGSWDEAQERFGDRLMDIDRIRQSVDDDLTREDARRLMNLVRWRFCEVLDVASGEAVAVPLDWFKTLNEFNGSSAGNTPEESVLQGSCELVERHVSAIVDRNAPVLPTIRQDSLTDPVLKDLCERFRANGIMLLLKDFSLGMPVPTVAALAFDPKTYPALSEIVYTAGTAASPVKAAVRAVTEIAQLAGDFETGRVYEASGLRKFTDPGQFAWLTEGPEVDLGDLPCVEDANIRVELSRLADGLKALGYWLYTVDTTHPDLGVPANYNFVPGFDFRERTRHRSLGLFVGRKLAEEAPEAEAEAGLAVLAEVAPDASHLPFYRALLALRQGNIDQAADLFAQAEPHQPAAEERALCAFYQAYALSQKSAWDAAIDHLDRAIALDAEVKEYFNLRGVGRFKAGAFALAKADFHAVLALDSGSAPDLANLGLCHKFLGERDEAVQCLEASLGLDPSLEYARKHLDELRGASDA</sequence>
<dbReference type="InterPro" id="IPR003776">
    <property type="entry name" value="YcaO-like_dom"/>
</dbReference>
<dbReference type="OrthoDB" id="5380721at2"/>
<proteinExistence type="predicted"/>
<dbReference type="GO" id="GO:0016740">
    <property type="term" value="F:transferase activity"/>
    <property type="evidence" value="ECO:0007669"/>
    <property type="project" value="UniProtKB-KW"/>
</dbReference>
<feature type="domain" description="YcaO" evidence="2">
    <location>
        <begin position="75"/>
        <end position="429"/>
    </location>
</feature>
<dbReference type="SMART" id="SM00028">
    <property type="entry name" value="TPR"/>
    <property type="match status" value="4"/>
</dbReference>
<keyword evidence="3" id="KW-0689">Ribosomal protein</keyword>
<dbReference type="AlphaFoldDB" id="A0A238XSH9"/>
<dbReference type="InterPro" id="IPR019734">
    <property type="entry name" value="TPR_rpt"/>
</dbReference>
<dbReference type="PANTHER" id="PTHR37809:SF1">
    <property type="entry name" value="RIBOSOMAL PROTEIN S12 METHYLTHIOTRANSFERASE ACCESSORY FACTOR YCAO"/>
    <property type="match status" value="1"/>
</dbReference>
<keyword evidence="1" id="KW-0802">TPR repeat</keyword>
<evidence type="ECO:0000313" key="3">
    <source>
        <dbReference type="EMBL" id="SNR61887.1"/>
    </source>
</evidence>
<dbReference type="Pfam" id="PF02624">
    <property type="entry name" value="YcaO"/>
    <property type="match status" value="1"/>
</dbReference>
<dbReference type="GO" id="GO:0005840">
    <property type="term" value="C:ribosome"/>
    <property type="evidence" value="ECO:0007669"/>
    <property type="project" value="UniProtKB-KW"/>
</dbReference>